<dbReference type="SUPFAM" id="SSF55931">
    <property type="entry name" value="Glutamine synthetase/guanido kinase"/>
    <property type="match status" value="1"/>
</dbReference>
<evidence type="ECO:0000259" key="5">
    <source>
        <dbReference type="PROSITE" id="PS51987"/>
    </source>
</evidence>
<evidence type="ECO:0000313" key="6">
    <source>
        <dbReference type="EMBL" id="GAA5071959.1"/>
    </source>
</evidence>
<organism evidence="6 7">
    <name type="scientific">[Roseibacterium] beibuensis</name>
    <dbReference type="NCBI Taxonomy" id="1193142"/>
    <lineage>
        <taxon>Bacteria</taxon>
        <taxon>Pseudomonadati</taxon>
        <taxon>Pseudomonadota</taxon>
        <taxon>Alphaproteobacteria</taxon>
        <taxon>Rhodobacterales</taxon>
        <taxon>Roseobacteraceae</taxon>
        <taxon>Roseicyclus</taxon>
    </lineage>
</organism>
<keyword evidence="7" id="KW-1185">Reference proteome</keyword>
<proteinExistence type="inferred from homology"/>
<dbReference type="Gene3D" id="3.30.590.10">
    <property type="entry name" value="Glutamine synthetase/guanido kinase, catalytic domain"/>
    <property type="match status" value="1"/>
</dbReference>
<evidence type="ECO:0000256" key="2">
    <source>
        <dbReference type="ARBA" id="ARBA00022598"/>
    </source>
</evidence>
<dbReference type="EMBL" id="BAABHW010000002">
    <property type="protein sequence ID" value="GAA5071959.1"/>
    <property type="molecule type" value="Genomic_DNA"/>
</dbReference>
<dbReference type="InterPro" id="IPR008146">
    <property type="entry name" value="Gln_synth_cat_dom"/>
</dbReference>
<keyword evidence="2" id="KW-0436">Ligase</keyword>
<dbReference type="RefSeq" id="WP_259550192.1">
    <property type="nucleotide sequence ID" value="NZ_BAABHW010000002.1"/>
</dbReference>
<feature type="domain" description="GS catalytic" evidence="5">
    <location>
        <begin position="111"/>
        <end position="444"/>
    </location>
</feature>
<dbReference type="SMART" id="SM01230">
    <property type="entry name" value="Gln-synt_C"/>
    <property type="match status" value="1"/>
</dbReference>
<dbReference type="InterPro" id="IPR014746">
    <property type="entry name" value="Gln_synth/guanido_kin_cat_dom"/>
</dbReference>
<evidence type="ECO:0000256" key="1">
    <source>
        <dbReference type="ARBA" id="ARBA00001946"/>
    </source>
</evidence>
<evidence type="ECO:0000256" key="4">
    <source>
        <dbReference type="RuleBase" id="RU000384"/>
    </source>
</evidence>
<dbReference type="InterPro" id="IPR036651">
    <property type="entry name" value="Gln_synt_N_sf"/>
</dbReference>
<comment type="caution">
    <text evidence="6">The sequence shown here is derived from an EMBL/GenBank/DDBJ whole genome shotgun (WGS) entry which is preliminary data.</text>
</comment>
<dbReference type="Proteomes" id="UP001499910">
    <property type="component" value="Unassembled WGS sequence"/>
</dbReference>
<comment type="similarity">
    <text evidence="3 4">Belongs to the glutamine synthetase family.</text>
</comment>
<gene>
    <name evidence="6" type="ORF">GCM10023209_16250</name>
</gene>
<sequence>MEAYLHDNPQIKSIRVAAADLNGQPRGKRIARRYADKAITQGTRFPYSVLNLDIWGEDIDDSPLVFEAGDPDGILMPTERGFVPMPWLDAPTALLPIWMFHHDGRPYEGDPRQALARVVARYAERGLTPVVATEMEFYLIDDRGRELRVPPSPRSGKRRHQAEILAMRQLDAWDNFFTALYDACEAMDIPADTTISEAGPGQFEINLMHQADALKAADDAWLFKIAVKGLARQHGFAASFMAKPYPDYSGNGLHTHFSVLDAEGNNIFDERRAGGEARLGHAIAGCMAAMPGSMLVFAPHASSYDRLVPGAHAPTGIAWAHENRTTALRVPSGGPAARRIEHRVAGGDINPYLFLAAVLGAALNGLEDEAPPPPPITGNAYDKDLAQLPGSWADAIEAFDQSPEIARIFPEEIRRNFLATKRQELRYMAELSEDEQQELYLDTV</sequence>
<dbReference type="PROSITE" id="PS51987">
    <property type="entry name" value="GS_CATALYTIC"/>
    <property type="match status" value="1"/>
</dbReference>
<dbReference type="Gene3D" id="3.10.20.70">
    <property type="entry name" value="Glutamine synthetase, N-terminal domain"/>
    <property type="match status" value="1"/>
</dbReference>
<dbReference type="Pfam" id="PF00120">
    <property type="entry name" value="Gln-synt_C"/>
    <property type="match status" value="1"/>
</dbReference>
<comment type="cofactor">
    <cofactor evidence="1">
        <name>Mg(2+)</name>
        <dbReference type="ChEBI" id="CHEBI:18420"/>
    </cofactor>
</comment>
<evidence type="ECO:0000313" key="7">
    <source>
        <dbReference type="Proteomes" id="UP001499910"/>
    </source>
</evidence>
<dbReference type="SUPFAM" id="SSF54368">
    <property type="entry name" value="Glutamine synthetase, N-terminal domain"/>
    <property type="match status" value="1"/>
</dbReference>
<evidence type="ECO:0000256" key="3">
    <source>
        <dbReference type="PROSITE-ProRule" id="PRU01331"/>
    </source>
</evidence>
<dbReference type="PANTHER" id="PTHR43785">
    <property type="entry name" value="GAMMA-GLUTAMYLPUTRESCINE SYNTHETASE"/>
    <property type="match status" value="1"/>
</dbReference>
<reference evidence="7" key="1">
    <citation type="journal article" date="2019" name="Int. J. Syst. Evol. Microbiol.">
        <title>The Global Catalogue of Microorganisms (GCM) 10K type strain sequencing project: providing services to taxonomists for standard genome sequencing and annotation.</title>
        <authorList>
            <consortium name="The Broad Institute Genomics Platform"/>
            <consortium name="The Broad Institute Genome Sequencing Center for Infectious Disease"/>
            <person name="Wu L."/>
            <person name="Ma J."/>
        </authorList>
    </citation>
    <scope>NUCLEOTIDE SEQUENCE [LARGE SCALE GENOMIC DNA]</scope>
    <source>
        <strain evidence="7">JCM 18015</strain>
    </source>
</reference>
<accession>A0ABP9LA18</accession>
<protein>
    <submittedName>
        <fullName evidence="6">Glutamine synthetase family protein</fullName>
    </submittedName>
</protein>
<dbReference type="PANTHER" id="PTHR43785:SF12">
    <property type="entry name" value="TYPE-1 GLUTAMINE SYNTHETASE 2"/>
    <property type="match status" value="1"/>
</dbReference>
<name>A0ABP9LA18_9RHOB</name>